<comment type="caution">
    <text evidence="6">The sequence shown here is derived from an EMBL/GenBank/DDBJ whole genome shotgun (WGS) entry which is preliminary data.</text>
</comment>
<evidence type="ECO:0000256" key="4">
    <source>
        <dbReference type="ARBA" id="ARBA00023136"/>
    </source>
</evidence>
<keyword evidence="2 5" id="KW-0812">Transmembrane</keyword>
<evidence type="ECO:0000256" key="2">
    <source>
        <dbReference type="ARBA" id="ARBA00022692"/>
    </source>
</evidence>
<name>A0ABQ9F443_TEGGR</name>
<organism evidence="6 7">
    <name type="scientific">Tegillarca granosa</name>
    <name type="common">Malaysian cockle</name>
    <name type="synonym">Anadara granosa</name>
    <dbReference type="NCBI Taxonomy" id="220873"/>
    <lineage>
        <taxon>Eukaryota</taxon>
        <taxon>Metazoa</taxon>
        <taxon>Spiralia</taxon>
        <taxon>Lophotrochozoa</taxon>
        <taxon>Mollusca</taxon>
        <taxon>Bivalvia</taxon>
        <taxon>Autobranchia</taxon>
        <taxon>Pteriomorphia</taxon>
        <taxon>Arcoida</taxon>
        <taxon>Arcoidea</taxon>
        <taxon>Arcidae</taxon>
        <taxon>Tegillarca</taxon>
    </lineage>
</organism>
<dbReference type="InterPro" id="IPR050997">
    <property type="entry name" value="MAPEG"/>
</dbReference>
<feature type="transmembrane region" description="Helical" evidence="5">
    <location>
        <begin position="119"/>
        <end position="137"/>
    </location>
</feature>
<feature type="transmembrane region" description="Helical" evidence="5">
    <location>
        <begin position="13"/>
        <end position="33"/>
    </location>
</feature>
<gene>
    <name evidence="6" type="ORF">KUTeg_009528</name>
</gene>
<dbReference type="SUPFAM" id="SSF161084">
    <property type="entry name" value="MAPEG domain-like"/>
    <property type="match status" value="1"/>
</dbReference>
<evidence type="ECO:0000313" key="7">
    <source>
        <dbReference type="Proteomes" id="UP001217089"/>
    </source>
</evidence>
<keyword evidence="4 5" id="KW-0472">Membrane</keyword>
<evidence type="ECO:0000256" key="1">
    <source>
        <dbReference type="ARBA" id="ARBA00004141"/>
    </source>
</evidence>
<evidence type="ECO:0000256" key="5">
    <source>
        <dbReference type="SAM" id="Phobius"/>
    </source>
</evidence>
<dbReference type="EMBL" id="JARBDR010000440">
    <property type="protein sequence ID" value="KAJ8312155.1"/>
    <property type="molecule type" value="Genomic_DNA"/>
</dbReference>
<dbReference type="InterPro" id="IPR023352">
    <property type="entry name" value="MAPEG-like_dom_sf"/>
</dbReference>
<reference evidence="6 7" key="1">
    <citation type="submission" date="2022-12" db="EMBL/GenBank/DDBJ databases">
        <title>Chromosome-level genome of Tegillarca granosa.</title>
        <authorList>
            <person name="Kim J."/>
        </authorList>
    </citation>
    <scope>NUCLEOTIDE SEQUENCE [LARGE SCALE GENOMIC DNA]</scope>
    <source>
        <strain evidence="6">Teg-2019</strain>
        <tissue evidence="6">Adductor muscle</tissue>
    </source>
</reference>
<feature type="transmembrane region" description="Helical" evidence="5">
    <location>
        <begin position="74"/>
        <end position="99"/>
    </location>
</feature>
<comment type="subcellular location">
    <subcellularLocation>
        <location evidence="1">Membrane</location>
        <topology evidence="1">Multi-pass membrane protein</topology>
    </subcellularLocation>
</comment>
<dbReference type="PANTHER" id="PTHR10250:SF26">
    <property type="entry name" value="GLUTATHIONE S-TRANSFERASE 3, MITOCHONDRIAL"/>
    <property type="match status" value="1"/>
</dbReference>
<proteinExistence type="predicted"/>
<sequence length="150" mass="16768">MGLSKIVEDLPEHYGYVVLVGAGSTFLNMWMGINVGMARKKYEVPYPTMYSPDNKMFNCIQRAHQNTLESHPTFLMLLLVGGLQYPKACAGFGLLYIISRIAYAKGYYTGEPDNRRWGAFGHLAEIGMLGAVLGLAVRQLKWLPFELSTV</sequence>
<dbReference type="Proteomes" id="UP001217089">
    <property type="component" value="Unassembled WGS sequence"/>
</dbReference>
<keyword evidence="7" id="KW-1185">Reference proteome</keyword>
<keyword evidence="3 5" id="KW-1133">Transmembrane helix</keyword>
<evidence type="ECO:0000313" key="6">
    <source>
        <dbReference type="EMBL" id="KAJ8312155.1"/>
    </source>
</evidence>
<dbReference type="PANTHER" id="PTHR10250">
    <property type="entry name" value="MICROSOMAL GLUTATHIONE S-TRANSFERASE"/>
    <property type="match status" value="1"/>
</dbReference>
<accession>A0ABQ9F443</accession>
<protein>
    <recommendedName>
        <fullName evidence="8">Microsomal glutathione S-transferase 3</fullName>
    </recommendedName>
</protein>
<evidence type="ECO:0008006" key="8">
    <source>
        <dbReference type="Google" id="ProtNLM"/>
    </source>
</evidence>
<dbReference type="InterPro" id="IPR001129">
    <property type="entry name" value="Membr-assoc_MAPEG"/>
</dbReference>
<evidence type="ECO:0000256" key="3">
    <source>
        <dbReference type="ARBA" id="ARBA00022989"/>
    </source>
</evidence>
<dbReference type="Pfam" id="PF01124">
    <property type="entry name" value="MAPEG"/>
    <property type="match status" value="1"/>
</dbReference>
<dbReference type="Gene3D" id="1.20.120.550">
    <property type="entry name" value="Membrane associated eicosanoid/glutathione metabolism-like domain"/>
    <property type="match status" value="1"/>
</dbReference>